<comment type="caution">
    <text evidence="2">The sequence shown here is derived from an EMBL/GenBank/DDBJ whole genome shotgun (WGS) entry which is preliminary data.</text>
</comment>
<feature type="compositionally biased region" description="Basic and acidic residues" evidence="1">
    <location>
        <begin position="53"/>
        <end position="69"/>
    </location>
</feature>
<name>A0A0F9P7F0_9ZZZZ</name>
<evidence type="ECO:0000313" key="2">
    <source>
        <dbReference type="EMBL" id="KKM89342.1"/>
    </source>
</evidence>
<dbReference type="EMBL" id="LAZR01006830">
    <property type="protein sequence ID" value="KKM89342.1"/>
    <property type="molecule type" value="Genomic_DNA"/>
</dbReference>
<sequence length="69" mass="8106">MQALFVIAMIVTAGMLVHKMYKVDKARRDREKGFEDAAKREKRNRMRGFGGEDFWKDPDPKDKDSKDDE</sequence>
<reference evidence="2" key="1">
    <citation type="journal article" date="2015" name="Nature">
        <title>Complex archaea that bridge the gap between prokaryotes and eukaryotes.</title>
        <authorList>
            <person name="Spang A."/>
            <person name="Saw J.H."/>
            <person name="Jorgensen S.L."/>
            <person name="Zaremba-Niedzwiedzka K."/>
            <person name="Martijn J."/>
            <person name="Lind A.E."/>
            <person name="van Eijk R."/>
            <person name="Schleper C."/>
            <person name="Guy L."/>
            <person name="Ettema T.J."/>
        </authorList>
    </citation>
    <scope>NUCLEOTIDE SEQUENCE</scope>
</reference>
<dbReference type="AlphaFoldDB" id="A0A0F9P7F0"/>
<accession>A0A0F9P7F0</accession>
<feature type="region of interest" description="Disordered" evidence="1">
    <location>
        <begin position="30"/>
        <end position="69"/>
    </location>
</feature>
<evidence type="ECO:0000256" key="1">
    <source>
        <dbReference type="SAM" id="MobiDB-lite"/>
    </source>
</evidence>
<proteinExistence type="predicted"/>
<gene>
    <name evidence="2" type="ORF">LCGC14_1249610</name>
</gene>
<organism evidence="2">
    <name type="scientific">marine sediment metagenome</name>
    <dbReference type="NCBI Taxonomy" id="412755"/>
    <lineage>
        <taxon>unclassified sequences</taxon>
        <taxon>metagenomes</taxon>
        <taxon>ecological metagenomes</taxon>
    </lineage>
</organism>
<feature type="compositionally biased region" description="Basic and acidic residues" evidence="1">
    <location>
        <begin position="30"/>
        <end position="39"/>
    </location>
</feature>
<protein>
    <submittedName>
        <fullName evidence="2">Uncharacterized protein</fullName>
    </submittedName>
</protein>